<organism evidence="3 4">
    <name type="scientific">Venturia effusa</name>
    <dbReference type="NCBI Taxonomy" id="50376"/>
    <lineage>
        <taxon>Eukaryota</taxon>
        <taxon>Fungi</taxon>
        <taxon>Dikarya</taxon>
        <taxon>Ascomycota</taxon>
        <taxon>Pezizomycotina</taxon>
        <taxon>Dothideomycetes</taxon>
        <taxon>Pleosporomycetidae</taxon>
        <taxon>Venturiales</taxon>
        <taxon>Venturiaceae</taxon>
        <taxon>Venturia</taxon>
    </lineage>
</organism>
<dbReference type="PANTHER" id="PTHR43657:SF1">
    <property type="entry name" value="ALTERED INHERITANCE OF MITOCHONDRIA PROTEIN 24, MITOCHONDRIAL"/>
    <property type="match status" value="1"/>
</dbReference>
<feature type="compositionally biased region" description="Low complexity" evidence="2">
    <location>
        <begin position="66"/>
        <end position="87"/>
    </location>
</feature>
<feature type="region of interest" description="Disordered" evidence="2">
    <location>
        <begin position="1"/>
        <end position="150"/>
    </location>
</feature>
<dbReference type="InterPro" id="IPR016031">
    <property type="entry name" value="Trp_RNA-bd_attenuator-like_dom"/>
</dbReference>
<dbReference type="InterPro" id="IPR036983">
    <property type="entry name" value="AIM24_sf"/>
</dbReference>
<evidence type="ECO:0000256" key="1">
    <source>
        <dbReference type="RuleBase" id="RU363045"/>
    </source>
</evidence>
<name>A0A517KWM2_9PEZI</name>
<feature type="compositionally biased region" description="Pro residues" evidence="2">
    <location>
        <begin position="1"/>
        <end position="11"/>
    </location>
</feature>
<dbReference type="PANTHER" id="PTHR43657">
    <property type="entry name" value="TRYPTOPHAN RNA-BINDING ATTENUATOR PROTEIN-LIKE PROTEIN"/>
    <property type="match status" value="1"/>
</dbReference>
<dbReference type="EMBL" id="CP042185">
    <property type="protein sequence ID" value="QDS67783.1"/>
    <property type="molecule type" value="Genomic_DNA"/>
</dbReference>
<accession>A0A517KWM2</accession>
<dbReference type="OrthoDB" id="1705416at2759"/>
<gene>
    <name evidence="3" type="ORF">FKW77_006592</name>
</gene>
<dbReference type="STRING" id="50376.A0A517KWM2"/>
<feature type="compositionally biased region" description="Polar residues" evidence="2">
    <location>
        <begin position="111"/>
        <end position="132"/>
    </location>
</feature>
<feature type="compositionally biased region" description="Pro residues" evidence="2">
    <location>
        <begin position="94"/>
        <end position="108"/>
    </location>
</feature>
<dbReference type="NCBIfam" id="TIGR00266">
    <property type="entry name" value="TIGR00266 family protein"/>
    <property type="match status" value="1"/>
</dbReference>
<dbReference type="GO" id="GO:0005739">
    <property type="term" value="C:mitochondrion"/>
    <property type="evidence" value="ECO:0007669"/>
    <property type="project" value="UniProtKB-SubCell"/>
</dbReference>
<dbReference type="AlphaFoldDB" id="A0A517KWM2"/>
<evidence type="ECO:0000313" key="4">
    <source>
        <dbReference type="Proteomes" id="UP000316270"/>
    </source>
</evidence>
<dbReference type="Pfam" id="PF01987">
    <property type="entry name" value="AIM24"/>
    <property type="match status" value="1"/>
</dbReference>
<dbReference type="Gene3D" id="3.60.160.10">
    <property type="entry name" value="Mitochondrial biogenesis AIM24"/>
    <property type="match status" value="1"/>
</dbReference>
<protein>
    <recommendedName>
        <fullName evidence="1">Altered inheritance of mitochondria protein 24, mitochondrial</fullName>
    </recommendedName>
</protein>
<dbReference type="SUPFAM" id="SSF51219">
    <property type="entry name" value="TRAP-like"/>
    <property type="match status" value="1"/>
</dbReference>
<comment type="subcellular location">
    <subcellularLocation>
        <location evidence="1">Mitochondrion</location>
    </subcellularLocation>
</comment>
<sequence>MSGQYYPPPPDGNTGYHPPGQQQQYYASPPQQQSFPPPGAPPSQQSYPPPPQNQQQQSYPPPPPNQQQQHSYSPPPQQAQAQHLPPQHSVPQSPGFPPAASPHPPGHPQVPMTQSAPAPASQSPLNNNNDRSSMPGGAPGASHFSGAATQTDDVGTFNGGAYRISHRDTNTILTVQLAIGCPLLAKPGAMIAMSPTVTLKGEVKFSLKKLVAGGGLAVSTFTGPGELLLAPPSIGDITSIRLNGNEQWSVGKDAFLACTERVHKDMKSSGIGKAMFSGEGLFQYKISGSGILWITSLGAIIRKDLGAGEKYIIDNGHLVAWNCEYKLERVASGGIISGMASAEGLVCKFTGPGSVFMQTRNPTAFAAYIATAGAGGA</sequence>
<keyword evidence="1" id="KW-0496">Mitochondrion</keyword>
<feature type="compositionally biased region" description="Pro residues" evidence="2">
    <location>
        <begin position="35"/>
        <end position="52"/>
    </location>
</feature>
<keyword evidence="4" id="KW-1185">Reference proteome</keyword>
<comment type="similarity">
    <text evidence="1">Belongs to the AIM24 family.</text>
</comment>
<proteinExistence type="inferred from homology"/>
<reference evidence="3 4" key="1">
    <citation type="submission" date="2019-07" db="EMBL/GenBank/DDBJ databases">
        <title>Finished genome of Venturia effusa.</title>
        <authorList>
            <person name="Young C.A."/>
            <person name="Cox M.P."/>
            <person name="Ganley A.R.D."/>
            <person name="David W.J."/>
        </authorList>
    </citation>
    <scope>NUCLEOTIDE SEQUENCE [LARGE SCALE GENOMIC DNA]</scope>
    <source>
        <strain evidence="4">albino</strain>
    </source>
</reference>
<feature type="compositionally biased region" description="Low complexity" evidence="2">
    <location>
        <begin position="21"/>
        <end position="34"/>
    </location>
</feature>
<evidence type="ECO:0000256" key="2">
    <source>
        <dbReference type="SAM" id="MobiDB-lite"/>
    </source>
</evidence>
<dbReference type="InterPro" id="IPR002838">
    <property type="entry name" value="AIM24"/>
</dbReference>
<evidence type="ECO:0000313" key="3">
    <source>
        <dbReference type="EMBL" id="QDS67783.1"/>
    </source>
</evidence>
<dbReference type="Proteomes" id="UP000316270">
    <property type="component" value="Chromosome 1"/>
</dbReference>